<organism evidence="2 3">
    <name type="scientific">Delftia lacustris</name>
    <dbReference type="NCBI Taxonomy" id="558537"/>
    <lineage>
        <taxon>Bacteria</taxon>
        <taxon>Pseudomonadati</taxon>
        <taxon>Pseudomonadota</taxon>
        <taxon>Betaproteobacteria</taxon>
        <taxon>Burkholderiales</taxon>
        <taxon>Comamonadaceae</taxon>
        <taxon>Delftia</taxon>
    </lineage>
</organism>
<accession>A0A7T3DFD6</accession>
<sequence length="119" mass="13205">MSATSLSPSNVELDDALYARVLSWNDAQSLAQQTMSFFMREGEHTIGIDMQVLSATQTSADTPGMLQFSLVFRGPRQPQLPQRTYRVRHAQLGDYAIFITPIAQPAGHVDYEACFSHAV</sequence>
<feature type="domain" description="DUF6916" evidence="1">
    <location>
        <begin position="22"/>
        <end position="115"/>
    </location>
</feature>
<dbReference type="Proteomes" id="UP000595064">
    <property type="component" value="Chromosome"/>
</dbReference>
<dbReference type="RefSeq" id="WP_016451312.1">
    <property type="nucleotide sequence ID" value="NZ_CP065748.1"/>
</dbReference>
<name>A0A7T3DFD6_9BURK</name>
<evidence type="ECO:0000259" key="1">
    <source>
        <dbReference type="Pfam" id="PF21880"/>
    </source>
</evidence>
<evidence type="ECO:0000313" key="2">
    <source>
        <dbReference type="EMBL" id="QPS81360.1"/>
    </source>
</evidence>
<protein>
    <recommendedName>
        <fullName evidence="1">DUF6916 domain-containing protein</fullName>
    </recommendedName>
</protein>
<reference evidence="2 3" key="1">
    <citation type="submission" date="2020-12" db="EMBL/GenBank/DDBJ databases">
        <title>FDA dAtabase for Regulatory Grade micrObial Sequences (FDA-ARGOS): Supporting development and validation of Infectious Disease Dx tests.</title>
        <authorList>
            <person name="Sproer C."/>
            <person name="Gronow S."/>
            <person name="Severitt S."/>
            <person name="Schroder I."/>
            <person name="Tallon L."/>
            <person name="Sadzewicz L."/>
            <person name="Zhao X."/>
            <person name="Boylan J."/>
            <person name="Ott S."/>
            <person name="Bowen H."/>
            <person name="Vavikolanu K."/>
            <person name="Mehta A."/>
            <person name="Aluvathingal J."/>
            <person name="Nadendla S."/>
            <person name="Lowell S."/>
            <person name="Myers T."/>
            <person name="Yan Y."/>
            <person name="Sichtig H."/>
        </authorList>
    </citation>
    <scope>NUCLEOTIDE SEQUENCE [LARGE SCALE GENOMIC DNA]</scope>
    <source>
        <strain evidence="2 3">FDAARGOS_890</strain>
    </source>
</reference>
<proteinExistence type="predicted"/>
<dbReference type="KEGG" id="dla:I6G47_31120"/>
<dbReference type="EMBL" id="CP065748">
    <property type="protein sequence ID" value="QPS81360.1"/>
    <property type="molecule type" value="Genomic_DNA"/>
</dbReference>
<gene>
    <name evidence="2" type="ORF">I6G47_31120</name>
</gene>
<dbReference type="AlphaFoldDB" id="A0A7T3DFD6"/>
<dbReference type="Pfam" id="PF21880">
    <property type="entry name" value="DUF6916"/>
    <property type="match status" value="1"/>
</dbReference>
<keyword evidence="3" id="KW-1185">Reference proteome</keyword>
<evidence type="ECO:0000313" key="3">
    <source>
        <dbReference type="Proteomes" id="UP000595064"/>
    </source>
</evidence>
<dbReference type="InterPro" id="IPR054209">
    <property type="entry name" value="DUF6916"/>
</dbReference>